<dbReference type="GO" id="GO:0046872">
    <property type="term" value="F:metal ion binding"/>
    <property type="evidence" value="ECO:0007669"/>
    <property type="project" value="UniProtKB-KW"/>
</dbReference>
<evidence type="ECO:0000256" key="12">
    <source>
        <dbReference type="ARBA" id="ARBA00023136"/>
    </source>
</evidence>
<dbReference type="PANTHER" id="PTHR34299:SF1">
    <property type="entry name" value="DIACYLGLYCEROL KINASE"/>
    <property type="match status" value="1"/>
</dbReference>
<keyword evidence="10 19" id="KW-1133">Transmembrane helix</keyword>
<keyword evidence="8 20" id="KW-0418">Kinase</keyword>
<dbReference type="Gene3D" id="1.10.287.3610">
    <property type="match status" value="1"/>
</dbReference>
<evidence type="ECO:0000256" key="14">
    <source>
        <dbReference type="ARBA" id="ARBA00023264"/>
    </source>
</evidence>
<keyword evidence="7 17" id="KW-0547">Nucleotide-binding</keyword>
<keyword evidence="3" id="KW-1003">Cell membrane</keyword>
<evidence type="ECO:0000256" key="2">
    <source>
        <dbReference type="ARBA" id="ARBA00005967"/>
    </source>
</evidence>
<evidence type="ECO:0000256" key="5">
    <source>
        <dbReference type="ARBA" id="ARBA00022679"/>
    </source>
</evidence>
<comment type="similarity">
    <text evidence="2">Belongs to the bacterial diacylglycerol kinase family.</text>
</comment>
<feature type="binding site" evidence="17">
    <location>
        <position position="35"/>
    </location>
    <ligand>
        <name>ATP</name>
        <dbReference type="ChEBI" id="CHEBI:30616"/>
    </ligand>
</feature>
<feature type="binding site" evidence="18">
    <location>
        <position position="83"/>
    </location>
    <ligand>
        <name>a divalent metal cation</name>
        <dbReference type="ChEBI" id="CHEBI:60240"/>
    </ligand>
</feature>
<reference evidence="20 21" key="1">
    <citation type="journal article" date="2015" name="Genome Announc.">
        <title>Expanding the biotechnology potential of lactobacilli through comparative genomics of 213 strains and associated genera.</title>
        <authorList>
            <person name="Sun Z."/>
            <person name="Harris H.M."/>
            <person name="McCann A."/>
            <person name="Guo C."/>
            <person name="Argimon S."/>
            <person name="Zhang W."/>
            <person name="Yang X."/>
            <person name="Jeffery I.B."/>
            <person name="Cooney J.C."/>
            <person name="Kagawa T.F."/>
            <person name="Liu W."/>
            <person name="Song Y."/>
            <person name="Salvetti E."/>
            <person name="Wrobel A."/>
            <person name="Rasinkangas P."/>
            <person name="Parkhill J."/>
            <person name="Rea M.C."/>
            <person name="O'Sullivan O."/>
            <person name="Ritari J."/>
            <person name="Douillard F.P."/>
            <person name="Paul Ross R."/>
            <person name="Yang R."/>
            <person name="Briner A.E."/>
            <person name="Felis G.E."/>
            <person name="de Vos W.M."/>
            <person name="Barrangou R."/>
            <person name="Klaenhammer T.R."/>
            <person name="Caufield P.W."/>
            <person name="Cui Y."/>
            <person name="Zhang H."/>
            <person name="O'Toole P.W."/>
        </authorList>
    </citation>
    <scope>NUCLEOTIDE SEQUENCE [LARGE SCALE GENOMIC DNA]</scope>
    <source>
        <strain evidence="20 21">DSM 24302</strain>
    </source>
</reference>
<dbReference type="PANTHER" id="PTHR34299">
    <property type="entry name" value="DIACYLGLYCEROL KINASE"/>
    <property type="match status" value="1"/>
</dbReference>
<evidence type="ECO:0000313" key="21">
    <source>
        <dbReference type="Proteomes" id="UP000051256"/>
    </source>
</evidence>
<keyword evidence="9 17" id="KW-0067">ATP-binding</keyword>
<evidence type="ECO:0000256" key="9">
    <source>
        <dbReference type="ARBA" id="ARBA00022840"/>
    </source>
</evidence>
<feature type="binding site" evidence="17">
    <location>
        <begin position="102"/>
        <end position="103"/>
    </location>
    <ligand>
        <name>ATP</name>
        <dbReference type="ChEBI" id="CHEBI:30616"/>
    </ligand>
</feature>
<dbReference type="GO" id="GO:0005886">
    <property type="term" value="C:plasma membrane"/>
    <property type="evidence" value="ECO:0007669"/>
    <property type="project" value="UniProtKB-SubCell"/>
</dbReference>
<dbReference type="GO" id="GO:0016301">
    <property type="term" value="F:kinase activity"/>
    <property type="evidence" value="ECO:0007669"/>
    <property type="project" value="UniProtKB-KW"/>
</dbReference>
<evidence type="ECO:0000256" key="11">
    <source>
        <dbReference type="ARBA" id="ARBA00023098"/>
    </source>
</evidence>
<keyword evidence="18" id="KW-0460">Magnesium</keyword>
<sequence>MNMGLQDNKQTEKNHNFFQSLKHALDGVKLLIAEERNFRFDIIISAITVILGLVVQLNINEWLWLCVAFSTVLGSEALNSIIENVVDLIVDHRFNLLAKRAKDIAAGAVLLSAFFAIIVGCLIFIPKIMLWF</sequence>
<name>A0A0R2CQ63_9LACO</name>
<dbReference type="Pfam" id="PF01219">
    <property type="entry name" value="DAGK_prokar"/>
    <property type="match status" value="1"/>
</dbReference>
<gene>
    <name evidence="20" type="ORF">FC56_GL000502</name>
</gene>
<dbReference type="CDD" id="cd14265">
    <property type="entry name" value="UDPK_IM_like"/>
    <property type="match status" value="1"/>
</dbReference>
<evidence type="ECO:0000256" key="6">
    <source>
        <dbReference type="ARBA" id="ARBA00022692"/>
    </source>
</evidence>
<dbReference type="GO" id="GO:0008654">
    <property type="term" value="P:phospholipid biosynthetic process"/>
    <property type="evidence" value="ECO:0007669"/>
    <property type="project" value="UniProtKB-KW"/>
</dbReference>
<comment type="cofactor">
    <cofactor evidence="18">
        <name>Mg(2+)</name>
        <dbReference type="ChEBI" id="CHEBI:18420"/>
    </cofactor>
    <text evidence="18">Mn(2+), Zn(2+), Cd(2+) and Co(2+) support activity to lesser extents.</text>
</comment>
<evidence type="ECO:0000313" key="20">
    <source>
        <dbReference type="EMBL" id="KRM93784.1"/>
    </source>
</evidence>
<keyword evidence="5" id="KW-0808">Transferase</keyword>
<evidence type="ECO:0000256" key="15">
    <source>
        <dbReference type="PIRSR" id="PIRSR600829-1"/>
    </source>
</evidence>
<evidence type="ECO:0000256" key="13">
    <source>
        <dbReference type="ARBA" id="ARBA00023209"/>
    </source>
</evidence>
<evidence type="ECO:0000256" key="16">
    <source>
        <dbReference type="PIRSR" id="PIRSR600829-2"/>
    </source>
</evidence>
<keyword evidence="21" id="KW-1185">Reference proteome</keyword>
<dbReference type="STRING" id="1423802.FC56_GL000502"/>
<feature type="transmembrane region" description="Helical" evidence="19">
    <location>
        <begin position="38"/>
        <end position="56"/>
    </location>
</feature>
<dbReference type="Proteomes" id="UP000051256">
    <property type="component" value="Unassembled WGS sequence"/>
</dbReference>
<evidence type="ECO:0000256" key="3">
    <source>
        <dbReference type="ARBA" id="ARBA00022475"/>
    </source>
</evidence>
<comment type="caution">
    <text evidence="20">The sequence shown here is derived from an EMBL/GenBank/DDBJ whole genome shotgun (WGS) entry which is preliminary data.</text>
</comment>
<keyword evidence="12 19" id="KW-0472">Membrane</keyword>
<evidence type="ECO:0000256" key="19">
    <source>
        <dbReference type="SAM" id="Phobius"/>
    </source>
</evidence>
<evidence type="ECO:0000256" key="1">
    <source>
        <dbReference type="ARBA" id="ARBA00004651"/>
    </source>
</evidence>
<feature type="active site" description="Proton acceptor" evidence="15">
    <location>
        <position position="76"/>
    </location>
</feature>
<dbReference type="InterPro" id="IPR036945">
    <property type="entry name" value="DAGK_sf"/>
</dbReference>
<dbReference type="PATRIC" id="fig|1423802.4.peg.513"/>
<evidence type="ECO:0000256" key="18">
    <source>
        <dbReference type="PIRSR" id="PIRSR600829-4"/>
    </source>
</evidence>
<accession>A0A0R2CQ63</accession>
<comment type="subcellular location">
    <subcellularLocation>
        <location evidence="1">Cell membrane</location>
        <topology evidence="1">Multi-pass membrane protein</topology>
    </subcellularLocation>
</comment>
<evidence type="ECO:0000256" key="8">
    <source>
        <dbReference type="ARBA" id="ARBA00022777"/>
    </source>
</evidence>
<evidence type="ECO:0000256" key="10">
    <source>
        <dbReference type="ARBA" id="ARBA00022989"/>
    </source>
</evidence>
<dbReference type="GO" id="GO:0005524">
    <property type="term" value="F:ATP binding"/>
    <property type="evidence" value="ECO:0007669"/>
    <property type="project" value="UniProtKB-KW"/>
</dbReference>
<proteinExistence type="inferred from homology"/>
<organism evidence="20 21">
    <name type="scientific">Lentilactobacillus senioris DSM 24302 = JCM 17472</name>
    <dbReference type="NCBI Taxonomy" id="1423802"/>
    <lineage>
        <taxon>Bacteria</taxon>
        <taxon>Bacillati</taxon>
        <taxon>Bacillota</taxon>
        <taxon>Bacilli</taxon>
        <taxon>Lactobacillales</taxon>
        <taxon>Lactobacillaceae</taxon>
        <taxon>Lentilactobacillus</taxon>
    </lineage>
</organism>
<feature type="binding site" evidence="16">
    <location>
        <position position="76"/>
    </location>
    <ligand>
        <name>substrate</name>
    </ligand>
</feature>
<dbReference type="InterPro" id="IPR000829">
    <property type="entry name" value="DAGK"/>
</dbReference>
<feature type="binding site" evidence="17">
    <location>
        <position position="83"/>
    </location>
    <ligand>
        <name>ATP</name>
        <dbReference type="ChEBI" id="CHEBI:30616"/>
    </ligand>
</feature>
<keyword evidence="18" id="KW-0479">Metal-binding</keyword>
<keyword evidence="11" id="KW-0443">Lipid metabolism</keyword>
<evidence type="ECO:0000256" key="4">
    <source>
        <dbReference type="ARBA" id="ARBA00022516"/>
    </source>
</evidence>
<feature type="transmembrane region" description="Helical" evidence="19">
    <location>
        <begin position="103"/>
        <end position="125"/>
    </location>
</feature>
<keyword evidence="14" id="KW-1208">Phospholipid metabolism</keyword>
<keyword evidence="13" id="KW-0594">Phospholipid biosynthesis</keyword>
<keyword evidence="4" id="KW-0444">Lipid biosynthesis</keyword>
<dbReference type="AlphaFoldDB" id="A0A0R2CQ63"/>
<keyword evidence="6 19" id="KW-0812">Transmembrane</keyword>
<dbReference type="InterPro" id="IPR033717">
    <property type="entry name" value="UDPK"/>
</dbReference>
<dbReference type="EMBL" id="AYZR01000008">
    <property type="protein sequence ID" value="KRM93784.1"/>
    <property type="molecule type" value="Genomic_DNA"/>
</dbReference>
<protein>
    <submittedName>
        <fullName evidence="20">Undecaprenol kinase</fullName>
    </submittedName>
</protein>
<evidence type="ECO:0000256" key="7">
    <source>
        <dbReference type="ARBA" id="ARBA00022741"/>
    </source>
</evidence>
<evidence type="ECO:0000256" key="17">
    <source>
        <dbReference type="PIRSR" id="PIRSR600829-3"/>
    </source>
</evidence>
<feature type="binding site" evidence="18">
    <location>
        <position position="35"/>
    </location>
    <ligand>
        <name>a divalent metal cation</name>
        <dbReference type="ChEBI" id="CHEBI:60240"/>
    </ligand>
</feature>